<evidence type="ECO:0000259" key="1">
    <source>
        <dbReference type="Pfam" id="PF14240"/>
    </source>
</evidence>
<accession>A0A5C5W9E0</accession>
<evidence type="ECO:0000313" key="3">
    <source>
        <dbReference type="Proteomes" id="UP000318995"/>
    </source>
</evidence>
<dbReference type="Pfam" id="PF14240">
    <property type="entry name" value="YHYH"/>
    <property type="match status" value="1"/>
</dbReference>
<gene>
    <name evidence="2" type="ORF">Pla111_19950</name>
</gene>
<dbReference type="AlphaFoldDB" id="A0A5C5W9E0"/>
<proteinExistence type="predicted"/>
<feature type="domain" description="YHYH" evidence="1">
    <location>
        <begin position="140"/>
        <end position="345"/>
    </location>
</feature>
<dbReference type="Proteomes" id="UP000318995">
    <property type="component" value="Unassembled WGS sequence"/>
</dbReference>
<comment type="caution">
    <text evidence="2">The sequence shown here is derived from an EMBL/GenBank/DDBJ whole genome shotgun (WGS) entry which is preliminary data.</text>
</comment>
<organism evidence="2 3">
    <name type="scientific">Botrimarina hoheduenensis</name>
    <dbReference type="NCBI Taxonomy" id="2528000"/>
    <lineage>
        <taxon>Bacteria</taxon>
        <taxon>Pseudomonadati</taxon>
        <taxon>Planctomycetota</taxon>
        <taxon>Planctomycetia</taxon>
        <taxon>Pirellulales</taxon>
        <taxon>Lacipirellulaceae</taxon>
        <taxon>Botrimarina</taxon>
    </lineage>
</organism>
<name>A0A5C5W9E0_9BACT</name>
<dbReference type="OrthoDB" id="9796530at2"/>
<dbReference type="EMBL" id="SJPH01000003">
    <property type="protein sequence ID" value="TWT46893.1"/>
    <property type="molecule type" value="Genomic_DNA"/>
</dbReference>
<dbReference type="InterPro" id="IPR025924">
    <property type="entry name" value="YHYH_dom"/>
</dbReference>
<reference evidence="2 3" key="1">
    <citation type="submission" date="2019-02" db="EMBL/GenBank/DDBJ databases">
        <title>Deep-cultivation of Planctomycetes and their phenomic and genomic characterization uncovers novel biology.</title>
        <authorList>
            <person name="Wiegand S."/>
            <person name="Jogler M."/>
            <person name="Boedeker C."/>
            <person name="Pinto D."/>
            <person name="Vollmers J."/>
            <person name="Rivas-Marin E."/>
            <person name="Kohn T."/>
            <person name="Peeters S.H."/>
            <person name="Heuer A."/>
            <person name="Rast P."/>
            <person name="Oberbeckmann S."/>
            <person name="Bunk B."/>
            <person name="Jeske O."/>
            <person name="Meyerdierks A."/>
            <person name="Storesund J.E."/>
            <person name="Kallscheuer N."/>
            <person name="Luecker S."/>
            <person name="Lage O.M."/>
            <person name="Pohl T."/>
            <person name="Merkel B.J."/>
            <person name="Hornburger P."/>
            <person name="Mueller R.-W."/>
            <person name="Bruemmer F."/>
            <person name="Labrenz M."/>
            <person name="Spormann A.M."/>
            <person name="Op Den Camp H."/>
            <person name="Overmann J."/>
            <person name="Amann R."/>
            <person name="Jetten M.S.M."/>
            <person name="Mascher T."/>
            <person name="Medema M.H."/>
            <person name="Devos D.P."/>
            <person name="Kaster A.-K."/>
            <person name="Ovreas L."/>
            <person name="Rohde M."/>
            <person name="Galperin M.Y."/>
            <person name="Jogler C."/>
        </authorList>
    </citation>
    <scope>NUCLEOTIDE SEQUENCE [LARGE SCALE GENOMIC DNA]</scope>
    <source>
        <strain evidence="2 3">Pla111</strain>
    </source>
</reference>
<sequence length="351" mass="38530">MGLEFDMEGAIRGFACLLRDDFASWLDPILLMNRAMKTFDCSRRPSLLIATLVFCLVASDLASAQGPRLGRRGPRMQTAVEAKPLQLLPADQSPPTESRITIVEEQDARRIDANAIPEHLVGRFPNHGNPNAIRAQHYRFNLPLDPQPAQETTPLHSATRPGPPNMPFGVALNGVLFDPGTAGFWRGERALDWNYEALSGAVELGLDAHVAHVQPGGQYHYHGLPVGLLRKLGHSPEKHSPLVGWAADGFPIYAQYGYAEHDNAQSAIVELHSSYRLKSGNRPGGENAPGGAYDGTFVQDYEFVPGVGKLDECNGRTCLTPDFPAGTYAYFLTTDWPVVPRNFRGKPVRLR</sequence>
<evidence type="ECO:0000313" key="2">
    <source>
        <dbReference type="EMBL" id="TWT46893.1"/>
    </source>
</evidence>
<keyword evidence="3" id="KW-1185">Reference proteome</keyword>
<protein>
    <recommendedName>
        <fullName evidence="1">YHYH domain-containing protein</fullName>
    </recommendedName>
</protein>